<dbReference type="PANTHER" id="PTHR11365:SF23">
    <property type="entry name" value="HYPOTHETICAL 5-OXOPROLINASE (EUROFUNG)-RELATED"/>
    <property type="match status" value="1"/>
</dbReference>
<feature type="domain" description="Hydantoinase B/oxoprolinase" evidence="1">
    <location>
        <begin position="15"/>
        <end position="538"/>
    </location>
</feature>
<dbReference type="RefSeq" id="WP_088590867.1">
    <property type="nucleotide sequence ID" value="NZ_CADIJU010000016.1"/>
</dbReference>
<proteinExistence type="predicted"/>
<protein>
    <submittedName>
        <fullName evidence="2">N-methylhydantoinase B</fullName>
    </submittedName>
</protein>
<accession>A0ABX9G909</accession>
<dbReference type="InterPro" id="IPR045079">
    <property type="entry name" value="Oxoprolinase-like"/>
</dbReference>
<dbReference type="InterPro" id="IPR003692">
    <property type="entry name" value="Hydantoinase_B"/>
</dbReference>
<organism evidence="2 3">
    <name type="scientific">Achromobacter marplatensis</name>
    <dbReference type="NCBI Taxonomy" id="470868"/>
    <lineage>
        <taxon>Bacteria</taxon>
        <taxon>Pseudomonadati</taxon>
        <taxon>Pseudomonadota</taxon>
        <taxon>Betaproteobacteria</taxon>
        <taxon>Burkholderiales</taxon>
        <taxon>Alcaligenaceae</taxon>
        <taxon>Achromobacter</taxon>
    </lineage>
</organism>
<evidence type="ECO:0000313" key="3">
    <source>
        <dbReference type="Proteomes" id="UP000252124"/>
    </source>
</evidence>
<dbReference type="GeneID" id="99733147"/>
<dbReference type="EMBL" id="QNRM01000012">
    <property type="protein sequence ID" value="RBP15979.1"/>
    <property type="molecule type" value="Genomic_DNA"/>
</dbReference>
<name>A0ABX9G909_9BURK</name>
<dbReference type="Pfam" id="PF02538">
    <property type="entry name" value="Hydantoinase_B"/>
    <property type="match status" value="1"/>
</dbReference>
<comment type="caution">
    <text evidence="2">The sequence shown here is derived from an EMBL/GenBank/DDBJ whole genome shotgun (WGS) entry which is preliminary data.</text>
</comment>
<sequence>MTTALTAAAESDAFDPIEMEVFSNRLLSITEEMGNTLIRSSFSSNIKERKDCSVALFDAAGRLVAQAAHVPVHLGSLSGGIDAVLRRYGVAGIRPGDAFLCNDAYLAGGTHAPDITVVSPIFYDGVPRFFAANIGHHTDVGGAVPGSTSHHLKTVWEEGIRLPAMRIVRQGELDLDLLEMIAHNTREPDNRMHDIRAQIATNDKGARLMLELLRQSGLDTVLSAIDGILRYTERRLRNRIAQLPEGSVSFTERMDDDGMGGEPVVIQANVQARDGQLHVDFTGTGKQARGAFNLPASALRASVYFAVKAMLDPELMPNNGLFQPITISAPEGTITNPVFPAAVGARVTTAQRVAGTVIGALGQLLPPGRGMASSNDVMPSMLFSGPLRDGKGTFVYLETLGGGAGGRARGDGMDGIQVNVTNTSNLPAEALEIEYPLLVDEYALVNDTGGAGKYRGGMGIARQIRSLHDQLACTIRCDAALFGAAGLDGGLTGGTSRLIQNPGHADEQRLPNKISGHPLPAGVSVRLETPGGGGYGAPADRALADIRQDLLGGKVSRAAAERDYGSEKVVRALQQEGACARERGSPSPAA</sequence>
<evidence type="ECO:0000313" key="2">
    <source>
        <dbReference type="EMBL" id="RBP15979.1"/>
    </source>
</evidence>
<dbReference type="Proteomes" id="UP000252124">
    <property type="component" value="Unassembled WGS sequence"/>
</dbReference>
<keyword evidence="3" id="KW-1185">Reference proteome</keyword>
<evidence type="ECO:0000259" key="1">
    <source>
        <dbReference type="Pfam" id="PF02538"/>
    </source>
</evidence>
<gene>
    <name evidence="2" type="ORF">DFP87_11248</name>
</gene>
<dbReference type="PANTHER" id="PTHR11365">
    <property type="entry name" value="5-OXOPROLINASE RELATED"/>
    <property type="match status" value="1"/>
</dbReference>
<reference evidence="2 3" key="1">
    <citation type="submission" date="2018-06" db="EMBL/GenBank/DDBJ databases">
        <title>Genomic Encyclopedia of Type Strains, Phase III (KMG-III): the genomes of soil and plant-associated and newly described type strains.</title>
        <authorList>
            <person name="Whitman W."/>
        </authorList>
    </citation>
    <scope>NUCLEOTIDE SEQUENCE [LARGE SCALE GENOMIC DNA]</scope>
    <source>
        <strain evidence="2 3">CECT 7342</strain>
    </source>
</reference>